<dbReference type="AlphaFoldDB" id="A0A8H3TWK1"/>
<dbReference type="OrthoDB" id="10050400at2759"/>
<gene>
    <name evidence="2" type="ORF">NliqN6_3931</name>
</gene>
<keyword evidence="1" id="KW-0472">Membrane</keyword>
<dbReference type="InterPro" id="IPR011990">
    <property type="entry name" value="TPR-like_helical_dom_sf"/>
</dbReference>
<evidence type="ECO:0008006" key="4">
    <source>
        <dbReference type="Google" id="ProtNLM"/>
    </source>
</evidence>
<dbReference type="PANTHER" id="PTHR28142">
    <property type="entry name" value="MITOCHONDRIAL INNER MEMBRANE I-AAA PROTEASE SUPERCOMPLEX SUBUNIT MGR3-RELATED"/>
    <property type="match status" value="1"/>
</dbReference>
<dbReference type="PANTHER" id="PTHR28142:SF1">
    <property type="entry name" value="MITOCHONDRIAL INNER MEMBRANE I-AAA PROTEASE SUPERCOMPLEX SUBUNIT MGR3-RELATED"/>
    <property type="match status" value="1"/>
</dbReference>
<accession>A0A8H3TWK1</accession>
<sequence>MQRSLRGTQRLALCQMARPATRAAIGVPAVAIRGARPYSLAQEELSKKSPLARIRLSHVFGGLAVLGLFVTTYGLLEWYYAFSSWPEEVRKDLKTAIKARNRGDTMRSEAAFTRAIETSKTLPLEAFAPEPLLKVTGIYISLSALLESVGQHRRAMQVMQEALAFLDRYDPERGGQEGEFTLADRTRSIGLAQKIGTLALQVADTTGKDQYGQLAESYLTRALEAMIKLGGGAGVSPGEDAKLVGRDFQFPQQGEAAEDVDGARLNTVTRKSMGMTMEALADLYVRRGEHDLANPLYVQAVSSLLPTGEKAAKAPVQDRCQAALLINSLSSSMLNPPSSNNIKASKAWSLRALQLADQALNETIPDEKVQATCERARIVTEFNLGMLSEMESDVPQAVKYLQRAQTHARSVGFKDAAREATDSLQRLRRLA</sequence>
<comment type="caution">
    <text evidence="2">The sequence shown here is derived from an EMBL/GenBank/DDBJ whole genome shotgun (WGS) entry which is preliminary data.</text>
</comment>
<feature type="transmembrane region" description="Helical" evidence="1">
    <location>
        <begin position="56"/>
        <end position="76"/>
    </location>
</feature>
<dbReference type="Proteomes" id="UP000620104">
    <property type="component" value="Unassembled WGS sequence"/>
</dbReference>
<reference evidence="2" key="1">
    <citation type="submission" date="2020-07" db="EMBL/GenBank/DDBJ databases">
        <title>Draft Genome Sequence of a Deep-Sea Yeast, Naganishia (Cryptococcus) liquefaciens strain N6.</title>
        <authorList>
            <person name="Han Y.W."/>
            <person name="Kajitani R."/>
            <person name="Morimoto H."/>
            <person name="Parhat M."/>
            <person name="Tsubouchi H."/>
            <person name="Bakenova O."/>
            <person name="Ogata M."/>
            <person name="Argunhan B."/>
            <person name="Aoki R."/>
            <person name="Kajiwara S."/>
            <person name="Itoh T."/>
            <person name="Iwasaki H."/>
        </authorList>
    </citation>
    <scope>NUCLEOTIDE SEQUENCE</scope>
    <source>
        <strain evidence="2">N6</strain>
    </source>
</reference>
<organism evidence="2 3">
    <name type="scientific">Naganishia liquefaciens</name>
    <dbReference type="NCBI Taxonomy" id="104408"/>
    <lineage>
        <taxon>Eukaryota</taxon>
        <taxon>Fungi</taxon>
        <taxon>Dikarya</taxon>
        <taxon>Basidiomycota</taxon>
        <taxon>Agaricomycotina</taxon>
        <taxon>Tremellomycetes</taxon>
        <taxon>Filobasidiales</taxon>
        <taxon>Filobasidiaceae</taxon>
        <taxon>Naganishia</taxon>
    </lineage>
</organism>
<dbReference type="InterPro" id="IPR040201">
    <property type="entry name" value="Mrg3-like"/>
</dbReference>
<dbReference type="Gene3D" id="1.25.40.10">
    <property type="entry name" value="Tetratricopeptide repeat domain"/>
    <property type="match status" value="1"/>
</dbReference>
<keyword evidence="1" id="KW-1133">Transmembrane helix</keyword>
<evidence type="ECO:0000313" key="3">
    <source>
        <dbReference type="Proteomes" id="UP000620104"/>
    </source>
</evidence>
<dbReference type="SUPFAM" id="SSF48452">
    <property type="entry name" value="TPR-like"/>
    <property type="match status" value="1"/>
</dbReference>
<name>A0A8H3TWK1_9TREE</name>
<keyword evidence="1" id="KW-0812">Transmembrane</keyword>
<proteinExistence type="predicted"/>
<evidence type="ECO:0000256" key="1">
    <source>
        <dbReference type="SAM" id="Phobius"/>
    </source>
</evidence>
<protein>
    <recommendedName>
        <fullName evidence="4">Tetratricopeptide repeat protein</fullName>
    </recommendedName>
</protein>
<keyword evidence="3" id="KW-1185">Reference proteome</keyword>
<evidence type="ECO:0000313" key="2">
    <source>
        <dbReference type="EMBL" id="GHJ87529.1"/>
    </source>
</evidence>
<dbReference type="EMBL" id="BLZA01000023">
    <property type="protein sequence ID" value="GHJ87529.1"/>
    <property type="molecule type" value="Genomic_DNA"/>
</dbReference>